<keyword evidence="1" id="KW-0732">Signal</keyword>
<evidence type="ECO:0000256" key="1">
    <source>
        <dbReference type="SAM" id="SignalP"/>
    </source>
</evidence>
<evidence type="ECO:0000313" key="3">
    <source>
        <dbReference type="WBParaSite" id="L893_g622.t1"/>
    </source>
</evidence>
<dbReference type="AlphaFoldDB" id="A0A1I8AI79"/>
<dbReference type="WBParaSite" id="L893_g622.t1">
    <property type="protein sequence ID" value="L893_g622.t1"/>
    <property type="gene ID" value="L893_g622"/>
</dbReference>
<proteinExistence type="predicted"/>
<dbReference type="Proteomes" id="UP000095287">
    <property type="component" value="Unplaced"/>
</dbReference>
<accession>A0A1I8AI79</accession>
<name>A0A1I8AI79_9BILA</name>
<feature type="signal peptide" evidence="1">
    <location>
        <begin position="1"/>
        <end position="19"/>
    </location>
</feature>
<evidence type="ECO:0000313" key="2">
    <source>
        <dbReference type="Proteomes" id="UP000095287"/>
    </source>
</evidence>
<reference evidence="3" key="1">
    <citation type="submission" date="2016-11" db="UniProtKB">
        <authorList>
            <consortium name="WormBaseParasite"/>
        </authorList>
    </citation>
    <scope>IDENTIFICATION</scope>
</reference>
<organism evidence="2 3">
    <name type="scientific">Steinernema glaseri</name>
    <dbReference type="NCBI Taxonomy" id="37863"/>
    <lineage>
        <taxon>Eukaryota</taxon>
        <taxon>Metazoa</taxon>
        <taxon>Ecdysozoa</taxon>
        <taxon>Nematoda</taxon>
        <taxon>Chromadorea</taxon>
        <taxon>Rhabditida</taxon>
        <taxon>Tylenchina</taxon>
        <taxon>Panagrolaimomorpha</taxon>
        <taxon>Strongyloidoidea</taxon>
        <taxon>Steinernematidae</taxon>
        <taxon>Steinernema</taxon>
    </lineage>
</organism>
<protein>
    <submittedName>
        <fullName evidence="3">FMRFamide-related peptides</fullName>
    </submittedName>
</protein>
<feature type="chain" id="PRO_5009314758" evidence="1">
    <location>
        <begin position="20"/>
        <end position="184"/>
    </location>
</feature>
<keyword evidence="2" id="KW-1185">Reference proteome</keyword>
<sequence>MRAAVFVLFSLAALGTVAQQQSYDQETMVGMMKRSLALGRMGFRPGKRSTDDAMDDEMVKRSLALGRQGFRPGKRASALNFISPEEVQSALDIITEDQMGKRSMALGRAGFRPAKRSLALGRSGFRPGKRSVTIAPPTMPVNIASGRCQMDQLEEVYSVLIRLAQGFEEMSAKCNAENPLVSRK</sequence>